<gene>
    <name evidence="1" type="ORF">TGAMA5MH_09883</name>
</gene>
<evidence type="ECO:0000313" key="2">
    <source>
        <dbReference type="Proteomes" id="UP000236546"/>
    </source>
</evidence>
<dbReference type="Proteomes" id="UP000236546">
    <property type="component" value="Unassembled WGS sequence"/>
</dbReference>
<accession>A0A2K0SY43</accession>
<name>A0A2K0SY43_9HYPO</name>
<comment type="caution">
    <text evidence="1">The sequence shown here is derived from an EMBL/GenBank/DDBJ whole genome shotgun (WGS) entry which is preliminary data.</text>
</comment>
<dbReference type="OrthoDB" id="4161332at2759"/>
<organism evidence="1 2">
    <name type="scientific">Trichoderma gamsii</name>
    <dbReference type="NCBI Taxonomy" id="398673"/>
    <lineage>
        <taxon>Eukaryota</taxon>
        <taxon>Fungi</taxon>
        <taxon>Dikarya</taxon>
        <taxon>Ascomycota</taxon>
        <taxon>Pezizomycotina</taxon>
        <taxon>Sordariomycetes</taxon>
        <taxon>Hypocreomycetidae</taxon>
        <taxon>Hypocreales</taxon>
        <taxon>Hypocreaceae</taxon>
        <taxon>Trichoderma</taxon>
    </lineage>
</organism>
<protein>
    <submittedName>
        <fullName evidence="1">Uncharacterized protein</fullName>
    </submittedName>
</protein>
<sequence>MFIDIADVDESMASAFLPDDMALLAGYWVQIIELSKLLGTVLTVNYQRRRPKPTLTQIEGLERELLHFRLPDLQNPDFSRLAFYFSYHLHLHFQALLITFYRPYGSEKPVIPNGLSSFRQKHWQGQMRLKVNLAASKVGDMAYVLAQDSFIQYAGPMV</sequence>
<dbReference type="AlphaFoldDB" id="A0A2K0SY43"/>
<proteinExistence type="predicted"/>
<dbReference type="EMBL" id="MTYH01000107">
    <property type="protein sequence ID" value="PNP38193.1"/>
    <property type="molecule type" value="Genomic_DNA"/>
</dbReference>
<dbReference type="CDD" id="cd12148">
    <property type="entry name" value="fungal_TF_MHR"/>
    <property type="match status" value="1"/>
</dbReference>
<evidence type="ECO:0000313" key="1">
    <source>
        <dbReference type="EMBL" id="PNP38193.1"/>
    </source>
</evidence>
<reference evidence="1 2" key="1">
    <citation type="submission" date="2017-02" db="EMBL/GenBank/DDBJ databases">
        <title>Genomes of Trichoderma spp. with biocontrol activity.</title>
        <authorList>
            <person name="Gardiner D."/>
            <person name="Kazan K."/>
            <person name="Vos C."/>
            <person name="Harvey P."/>
        </authorList>
    </citation>
    <scope>NUCLEOTIDE SEQUENCE [LARGE SCALE GENOMIC DNA]</scope>
    <source>
        <strain evidence="1 2">A5MH</strain>
    </source>
</reference>